<reference evidence="2 3" key="1">
    <citation type="submission" date="2017-03" db="EMBL/GenBank/DDBJ databases">
        <authorList>
            <person name="Afonso C.L."/>
            <person name="Miller P.J."/>
            <person name="Scott M.A."/>
            <person name="Spackman E."/>
            <person name="Goraichik I."/>
            <person name="Dimitrov K.M."/>
            <person name="Suarez D.L."/>
            <person name="Swayne D.E."/>
        </authorList>
    </citation>
    <scope>NUCLEOTIDE SEQUENCE [LARGE SCALE GENOMIC DNA]</scope>
    <source>
        <strain evidence="2">Genome sequencing of Nitrospira japonica strain NJ11</strain>
    </source>
</reference>
<keyword evidence="1" id="KW-0472">Membrane</keyword>
<dbReference type="EMBL" id="LT828648">
    <property type="protein sequence ID" value="SLM48384.1"/>
    <property type="molecule type" value="Genomic_DNA"/>
</dbReference>
<dbReference type="KEGG" id="nja:NSJP_2212"/>
<feature type="transmembrane region" description="Helical" evidence="1">
    <location>
        <begin position="157"/>
        <end position="178"/>
    </location>
</feature>
<evidence type="ECO:0000313" key="3">
    <source>
        <dbReference type="Proteomes" id="UP000192042"/>
    </source>
</evidence>
<keyword evidence="3" id="KW-1185">Reference proteome</keyword>
<dbReference type="AlphaFoldDB" id="A0A1W1I5W1"/>
<proteinExistence type="predicted"/>
<sequence>MAAADLGHVNGELIRYRTTVLRAIEAETKADFVRIAASLPNVHSRIDKAIQRFVDATNDASPGKNMDARELEELKNVQQRLTAYIDSSHYTIELLKNRWEAKSANEASRLRKAAEEHAAKDAGRKLIGVTLELDRLLEVVAEIAGEVRKEADVSLRIATMEFMVTSVLLAALVLILPVRRSG</sequence>
<keyword evidence="1" id="KW-0812">Transmembrane</keyword>
<protein>
    <recommendedName>
        <fullName evidence="4">Methyl-accepting chemotaxis protein</fullName>
    </recommendedName>
</protein>
<evidence type="ECO:0000256" key="1">
    <source>
        <dbReference type="SAM" id="Phobius"/>
    </source>
</evidence>
<evidence type="ECO:0008006" key="4">
    <source>
        <dbReference type="Google" id="ProtNLM"/>
    </source>
</evidence>
<dbReference type="Proteomes" id="UP000192042">
    <property type="component" value="Chromosome I"/>
</dbReference>
<keyword evidence="1" id="KW-1133">Transmembrane helix</keyword>
<organism evidence="2 3">
    <name type="scientific">Nitrospira japonica</name>
    <dbReference type="NCBI Taxonomy" id="1325564"/>
    <lineage>
        <taxon>Bacteria</taxon>
        <taxon>Pseudomonadati</taxon>
        <taxon>Nitrospirota</taxon>
        <taxon>Nitrospiria</taxon>
        <taxon>Nitrospirales</taxon>
        <taxon>Nitrospiraceae</taxon>
        <taxon>Nitrospira</taxon>
    </lineage>
</organism>
<accession>A0A1W1I5W1</accession>
<name>A0A1W1I5W1_9BACT</name>
<gene>
    <name evidence="2" type="ORF">NSJP_2212</name>
</gene>
<evidence type="ECO:0000313" key="2">
    <source>
        <dbReference type="EMBL" id="SLM48384.1"/>
    </source>
</evidence>